<evidence type="ECO:0000313" key="1">
    <source>
        <dbReference type="EMBL" id="QOX06033.1"/>
    </source>
</evidence>
<keyword evidence="1" id="KW-0543">Viral nucleoprotein</keyword>
<organism evidence="1">
    <name type="scientific">Lentinula edodes negative-strand RNA virus 1</name>
    <dbReference type="NCBI Taxonomy" id="2547430"/>
    <lineage>
        <taxon>Viruses</taxon>
        <taxon>Riboviria</taxon>
        <taxon>Orthornavirae</taxon>
        <taxon>Negarnaviricota</taxon>
        <taxon>Haploviricotina</taxon>
        <taxon>Monjiviricetes</taxon>
        <taxon>Mononegavirales</taxon>
        <taxon>Mymonaviridae</taxon>
        <taxon>Lentimonavirus</taxon>
        <taxon>Lentimonavirus lentinulae</taxon>
    </lineage>
</organism>
<keyword evidence="1" id="KW-0946">Virion</keyword>
<dbReference type="GO" id="GO:0019013">
    <property type="term" value="C:viral nucleocapsid"/>
    <property type="evidence" value="ECO:0007669"/>
    <property type="project" value="UniProtKB-KW"/>
</dbReference>
<accession>A0A7S6Z334</accession>
<name>A0A7S6Z334_9MONO</name>
<protein>
    <submittedName>
        <fullName evidence="1">ORF2 nucleocapsid protein</fullName>
    </submittedName>
</protein>
<reference evidence="1" key="1">
    <citation type="submission" date="2019-11" db="EMBL/GenBank/DDBJ databases">
        <title>High-throughput sequencing reveals mycoviral diversity and a harmful negative-stranded RNA virus LeNSRV1 in edible mushroom Lentinula edodes.</title>
        <authorList>
            <person name="Guo M."/>
            <person name="Bian Y."/>
            <person name="Xu Z."/>
        </authorList>
    </citation>
    <scope>NUCLEOTIDE SEQUENCE</scope>
    <source>
        <strain evidence="1">Le20HNZMD</strain>
    </source>
</reference>
<sequence>MSSTLVLGEPKIDPAVLKQQEAMKKLPMSMRQVAMKGDSFQDQQVEESIGMANAALAPATGHQITLIPFHATSLADAPKIWTPPGSALLRDNDTKTYRDQVVAMGRVLMAICCSQGPEWDDRRVTATQTLGWRSLILTFLSLIIPYEELPREMVPIRSVVPTTEWHNLASTFVNLLQKSADASPVQKEVDDLRDVVNAELSALGLPAMGPLTMEAAGAVATSTSLDEVAQYFGLILVHCGRVQDRKACAGSLLRRGQALSRKYYSTSSHILLTGEGRVSVGASKLLKAAFEYSVDFRAHVLLAVAHLSQGRGGRFGDIITTISKMMAYTNMAHAEIVISFLARRKWCARMPTLRTEINYNNASWKQLMIYPPLQRPYVKAILGDQFPAFNTKNLHGLISLAVFDESKTSDTIKGYALHDPPAHILAEYQLGLDAFGENIEATGSSGDAPAVGTAAAPVVQTE</sequence>
<proteinExistence type="predicted"/>
<dbReference type="EMBL" id="MN744716">
    <property type="protein sequence ID" value="QOX06033.1"/>
    <property type="molecule type" value="Viral_cRNA"/>
</dbReference>